<dbReference type="Pfam" id="PF16905">
    <property type="entry name" value="GPHH"/>
    <property type="match status" value="1"/>
</dbReference>
<feature type="transmembrane region" description="Helical" evidence="16">
    <location>
        <begin position="736"/>
        <end position="754"/>
    </location>
</feature>
<feature type="compositionally biased region" description="Low complexity" evidence="15">
    <location>
        <begin position="684"/>
        <end position="696"/>
    </location>
</feature>
<keyword evidence="9 14" id="KW-0851">Voltage-gated channel</keyword>
<feature type="transmembrane region" description="Helical" evidence="16">
    <location>
        <begin position="1633"/>
        <end position="1652"/>
    </location>
</feature>
<dbReference type="Gene3D" id="1.10.287.70">
    <property type="match status" value="5"/>
</dbReference>
<feature type="transmembrane region" description="Helical" evidence="16">
    <location>
        <begin position="974"/>
        <end position="996"/>
    </location>
</feature>
<feature type="transmembrane region" description="Helical" evidence="16">
    <location>
        <begin position="1105"/>
        <end position="1123"/>
    </location>
</feature>
<feature type="region of interest" description="Disordered" evidence="15">
    <location>
        <begin position="1349"/>
        <end position="1371"/>
    </location>
</feature>
<comment type="similarity">
    <text evidence="14">Belongs to the calcium channel alpha-1 subunit (TC 1.A.1.11) family.</text>
</comment>
<keyword evidence="18" id="KW-1185">Reference proteome</keyword>
<feature type="transmembrane region" description="Helical" evidence="16">
    <location>
        <begin position="1813"/>
        <end position="1834"/>
    </location>
</feature>
<keyword evidence="3 14" id="KW-0109">Calcium transport</keyword>
<evidence type="ECO:0000256" key="6">
    <source>
        <dbReference type="ARBA" id="ARBA00022723"/>
    </source>
</evidence>
<feature type="domain" description="Voltage-dependent calcium channel alpha-1 subunit IQ" evidence="17">
    <location>
        <begin position="2215"/>
        <end position="2249"/>
    </location>
</feature>
<feature type="transmembrane region" description="Helical" evidence="16">
    <location>
        <begin position="1854"/>
        <end position="1874"/>
    </location>
</feature>
<dbReference type="InterPro" id="IPR005821">
    <property type="entry name" value="Ion_trans_dom"/>
</dbReference>
<dbReference type="Gene3D" id="6.10.250.2180">
    <property type="match status" value="1"/>
</dbReference>
<feature type="region of interest" description="Disordered" evidence="15">
    <location>
        <begin position="2307"/>
        <end position="2332"/>
    </location>
</feature>
<feature type="compositionally biased region" description="Polar residues" evidence="15">
    <location>
        <begin position="2318"/>
        <end position="2332"/>
    </location>
</feature>
<evidence type="ECO:0000256" key="16">
    <source>
        <dbReference type="SAM" id="Phobius"/>
    </source>
</evidence>
<evidence type="ECO:0000256" key="15">
    <source>
        <dbReference type="SAM" id="MobiDB-lite"/>
    </source>
</evidence>
<feature type="compositionally biased region" description="Basic residues" evidence="15">
    <location>
        <begin position="369"/>
        <end position="378"/>
    </location>
</feature>
<dbReference type="InterPro" id="IPR027359">
    <property type="entry name" value="Volt_channel_dom_sf"/>
</dbReference>
<dbReference type="InterPro" id="IPR002077">
    <property type="entry name" value="VDCCAlpha1"/>
</dbReference>
<evidence type="ECO:0000256" key="12">
    <source>
        <dbReference type="ARBA" id="ARBA00023136"/>
    </source>
</evidence>
<dbReference type="SMART" id="SM01062">
    <property type="entry name" value="Ca_chan_IQ"/>
    <property type="match status" value="1"/>
</dbReference>
<feature type="transmembrane region" description="Helical" evidence="16">
    <location>
        <begin position="807"/>
        <end position="826"/>
    </location>
</feature>
<evidence type="ECO:0000259" key="17">
    <source>
        <dbReference type="SMART" id="SM01062"/>
    </source>
</evidence>
<keyword evidence="13" id="KW-0407">Ion channel</keyword>
<feature type="transmembrane region" description="Helical" evidence="16">
    <location>
        <begin position="1967"/>
        <end position="1985"/>
    </location>
</feature>
<feature type="region of interest" description="Disordered" evidence="15">
    <location>
        <begin position="1392"/>
        <end position="1421"/>
    </location>
</feature>
<dbReference type="Pfam" id="PF08763">
    <property type="entry name" value="Ca_chan_IQ"/>
    <property type="match status" value="1"/>
</dbReference>
<evidence type="ECO:0000256" key="2">
    <source>
        <dbReference type="ARBA" id="ARBA00022448"/>
    </source>
</evidence>
<reference evidence="19" key="1">
    <citation type="submission" date="2025-08" db="UniProtKB">
        <authorList>
            <consortium name="RefSeq"/>
        </authorList>
    </citation>
    <scope>IDENTIFICATION</scope>
    <source>
        <tissue evidence="19">Adult</tissue>
    </source>
</reference>
<feature type="transmembrane region" description="Helical" evidence="16">
    <location>
        <begin position="1467"/>
        <end position="1484"/>
    </location>
</feature>
<evidence type="ECO:0000256" key="4">
    <source>
        <dbReference type="ARBA" id="ARBA00022673"/>
    </source>
</evidence>
<dbReference type="RefSeq" id="XP_049315472.1">
    <property type="nucleotide sequence ID" value="XM_049459515.1"/>
</dbReference>
<dbReference type="InterPro" id="IPR014873">
    <property type="entry name" value="VDCC_a1su_IQ"/>
</dbReference>
<dbReference type="InterPro" id="IPR050599">
    <property type="entry name" value="VDCC_alpha-1_subunit"/>
</dbReference>
<comment type="function">
    <text evidence="14">Voltage-sensitive calcium channels (VSCC) mediate the entry of calcium ions into excitable cells and are also involved in a variety of calcium-dependent processes, including muscle contraction, hormone or neurotransmitter release, gene expression, cell motility, cell division and cell death.</text>
</comment>
<evidence type="ECO:0000256" key="1">
    <source>
        <dbReference type="ARBA" id="ARBA00004141"/>
    </source>
</evidence>
<dbReference type="PANTHER" id="PTHR45628:SF1">
    <property type="entry name" value="VOLTAGE-DEPENDENT CALCIUM CHANNEL TYPE D SUBUNIT ALPHA-1"/>
    <property type="match status" value="1"/>
</dbReference>
<feature type="compositionally biased region" description="Acidic residues" evidence="15">
    <location>
        <begin position="1392"/>
        <end position="1410"/>
    </location>
</feature>
<feature type="transmembrane region" description="Helical" evidence="16">
    <location>
        <begin position="1886"/>
        <end position="1904"/>
    </location>
</feature>
<keyword evidence="4 14" id="KW-0107">Calcium channel</keyword>
<keyword evidence="10 16" id="KW-1133">Transmembrane helix</keyword>
<gene>
    <name evidence="19" type="primary">LOC105227083</name>
</gene>
<dbReference type="InterPro" id="IPR031649">
    <property type="entry name" value="GPHH_dom"/>
</dbReference>
<evidence type="ECO:0000256" key="9">
    <source>
        <dbReference type="ARBA" id="ARBA00022882"/>
    </source>
</evidence>
<feature type="region of interest" description="Disordered" evidence="15">
    <location>
        <begin position="354"/>
        <end position="387"/>
    </location>
</feature>
<proteinExistence type="inferred from homology"/>
<dbReference type="PRINTS" id="PR01630">
    <property type="entry name" value="LVDCCALPHA1"/>
</dbReference>
<evidence type="ECO:0000256" key="7">
    <source>
        <dbReference type="ARBA" id="ARBA00022737"/>
    </source>
</evidence>
<feature type="compositionally biased region" description="Basic and acidic residues" evidence="15">
    <location>
        <begin position="1051"/>
        <end position="1063"/>
    </location>
</feature>
<keyword evidence="8 14" id="KW-0106">Calcium</keyword>
<keyword evidence="7" id="KW-0677">Repeat</keyword>
<protein>
    <recommendedName>
        <fullName evidence="14">Voltage-dependent L-type calcium channel subunit alpha</fullName>
    </recommendedName>
</protein>
<dbReference type="Proteomes" id="UP001652620">
    <property type="component" value="Chromosome 6"/>
</dbReference>
<feature type="transmembrane region" description="Helical" evidence="16">
    <location>
        <begin position="2057"/>
        <end position="2080"/>
    </location>
</feature>
<dbReference type="PRINTS" id="PR00167">
    <property type="entry name" value="CACHANNEL"/>
</dbReference>
<keyword evidence="12 16" id="KW-0472">Membrane</keyword>
<dbReference type="GeneID" id="105227083"/>
<evidence type="ECO:0000313" key="18">
    <source>
        <dbReference type="Proteomes" id="UP001652620"/>
    </source>
</evidence>
<accession>A0ABM3K1X0</accession>
<sequence>MLMLQKEIRKKNYIYPFEINFTCNEKLYKGRDNVLDEIYGQYEPSPKRILKDLDRKCKLNSCNSCTRGNLKTGTVNQTNNINAITPEDTLLRQRKLCFKRQNEISNRSQEIDISQGSLLFYGTENFTLRTSGPNKINDNTDFVTNNFSEKCFDCVPEQYHTASSPQQTQYLVTNCEYYKTDGINSKSTDLWLDATDKNCYGDWPLSHKKKSIDNSKKEQLYGCSNANSTIYVTQVPSTSLIPKSYKITSTDTSIDLLKYKLSGEQTKKRIGGTFIKKLNSSSNEDFGRQFLTIEEGNQIQSVQQIISRSKTIPNECYKKSNDSIKSNINTKKHECIKCQSNNVDNSWNTINANVNSSGSSSSSTDKRNYSKSRSRSRSRSSSSSNSCNCDITGDNSTLHGFGVGELSSFLGDCDSASNTTQAQPPSICHSQFGDQYQHNKTVELSWNVPHQTFLNQTSNPNSKSRVFIERERQASLTELKTILRHGSGDITDCESCSELRLLNSNDYKADLDIDCESLEDNVIDINSENWNADNVIERGGIENLKTRLDYCNVNKEFQPLSQYKSFDYSLIKFYEQKKKENEDNTKHYFDISEAFISDQRSKDIFGNMDLESNREQSGGTDGGAIKRTNNNSLASREGVNFDKGQTATAAYPTFANGPLGTDVNLGTSNIPDTINGTTIAGGINQQKTVTNTTTQKRPQRRGGKPQPDRPQRVLFCLGIKNPLRALCISIVEWKPFEYLILLTIFANCVALAVYTPYPYSDSNVTNQALEKIEYIFLVIFTAECVMKIIAYGFLLHSGSYLRNGWNILDFFIVVIGMISTVLSNLMKEGFDVKALRAFRVLRPLRLVSGVPSLQVVLNSILRAMIPLLHIALLVLFVIIIYAIIGLELFSGKLHKTCLRPDTGEYMKDEHPCGTGFQCQEGYVCHEKWDGPNYGITNFDNFGLAMLTVFQCVTLEGWTDVLYNIQDAMGSTWQWIYFVSMVILGAFFVMNLILGVLSGEFSKERTKAKNRGDFQKLREKQQIEEDVRGYLDWITQAEDIEPDVDGNLMQDGKTKPTNESKSMDQVEEEGQEIQISESWWRKKKKDLDRLNRRMRRSCRKAVKSQAFYWLIIMLVFLNTGVLATEHYGQPIWLDNFQEYTNIFFIGLFTCEMMLKMYSLGFQGYFVSLFNRFDCFVVIGSITETILTNTGIMPPLGVSVLRCVRLLRVFKVTKYWRSLSNLVASLLNSIQSIASLLLLLFLFIVIFALLGMQVFGGKFNFKPSEEKPRWNFDCFWQSLLTVFQILTGEDWNVVMYDGILAYGGIKTFGALACIYFIILFICGNYILLNVFLAIAVDNLADADSLTTIEKEEEIDDGKNNKSHSPTPIIEGAEEENMNIEMDLDGHCIEIEKLDEDTPSEGEEDEICDEELEESRSEVTPRATARPRRLSEISIKKTKKPMPRGSSFFIFSNTNRFRVFCHWLCNHSNFGNVILCCIMFSSAMLAAEDPLRPNADRNKVLNKFDVFFTGVFTIELLLKLISYGFVLHDGAFCRSAFNLLDLLVVCVSLISMQSSSNAISFVKILRVLRVLRPLRAINRAKGLKHVVQCVIVAVKTIGNIVLVTCLLQFMFAVIGVQLFKYVVKCVVVAIKTIGNIMLVTYLLQFMFAVIGVQLFKGKFSLCSDGSKMKREDCHGTYLFYEDGDVHKPRLMERAWDKNKFHFDDVAKAMLTLFTVSTFEGWPALLYVSIDSNEVDGGPIHNFRPIVAAYYIIYIIVIAFFMVNIFVGFVIVTFQNEGEQEYKNCDLDKNQRNCIEFALKAKPVRRYIPKHGIQYKVWWFVTSSSFEYTIFILIMINTVTLAMKYHNQPPWYTELLDALNMIFTAVFALEFVFKLAAFRFKNYFGDAWNVFDFIIVLGSFIDIVYSEIKNKDTSSLPCDIVEGCKAKAKTGSNLISINFFRLFRVMRLVKLLSKGEGIRTLLWTFIKSFQALPYVALLIIMLFFIYAVIGMQVFGKINLSDETAIHRNNNFQTFPQAVLVLFRSATGEGWQEIMMSCSTDEDVRCDPKSDMTKDCGSNIAFPYFISFYVLCSFLIINLFVAVIMDNFDYLTRDWSILGPHHLDEFIRLWSEYDPDAKGRIKHLDVVTLLRKISPPLGFGKLCPHRMACKRLVSMNMPLNSDGTVLFNATLFAVVRTSLSIKTDGNIDEANAELRATIKQIWKRTSPKLLDQVVPPPGNDDEVTVGKFYATYLIQDYFRRFKKRKEQEGKEGQSENATLTLQAGLRTLHEVSPALKRAISGNLDELSEEPEPMHRRHHTLFGTVWSSFRRHGNSFRQDRKTQKSQLNGDIGGTESTPTAADSFNLNPMYDTNRCNVSDSTNHITKSLMQARFGSQQTEGSGSNSTEYHDFNAPGDFRTFSESISLRPLVMNSGNDGNNLLTLPSGYMTNQESLFATTESYDSSTAGFSLLPYNNANGIRGHDRAILTKIGNPCDPHPSATLSKVNGPAESLVGGVLVAEGLGKYCDSEFVGQATREMQEALDMTVEEMNLAAKKLLANE</sequence>
<feature type="transmembrane region" description="Helical" evidence="16">
    <location>
        <begin position="1746"/>
        <end position="1770"/>
    </location>
</feature>
<keyword evidence="6" id="KW-0479">Metal-binding</keyword>
<evidence type="ECO:0000256" key="11">
    <source>
        <dbReference type="ARBA" id="ARBA00023065"/>
    </source>
</evidence>
<keyword evidence="5 16" id="KW-0812">Transmembrane</keyword>
<comment type="subcellular location">
    <subcellularLocation>
        <location evidence="1 14">Membrane</location>
        <topology evidence="1 14">Multi-pass membrane protein</topology>
    </subcellularLocation>
</comment>
<feature type="transmembrane region" description="Helical" evidence="16">
    <location>
        <begin position="1504"/>
        <end position="1524"/>
    </location>
</feature>
<dbReference type="Pfam" id="PF00520">
    <property type="entry name" value="Ion_trans"/>
    <property type="match status" value="5"/>
</dbReference>
<name>A0ABM3K1X0_BACDO</name>
<evidence type="ECO:0000256" key="13">
    <source>
        <dbReference type="ARBA" id="ARBA00023303"/>
    </source>
</evidence>
<evidence type="ECO:0000256" key="14">
    <source>
        <dbReference type="RuleBase" id="RU003808"/>
    </source>
</evidence>
<feature type="transmembrane region" description="Helical" evidence="16">
    <location>
        <begin position="1234"/>
        <end position="1253"/>
    </location>
</feature>
<feature type="transmembrane region" description="Helical" evidence="16">
    <location>
        <begin position="867"/>
        <end position="889"/>
    </location>
</feature>
<feature type="region of interest" description="Disordered" evidence="15">
    <location>
        <begin position="682"/>
        <end position="709"/>
    </location>
</feature>
<feature type="transmembrane region" description="Helical" evidence="16">
    <location>
        <begin position="1583"/>
        <end position="1613"/>
    </location>
</feature>
<keyword evidence="11" id="KW-0406">Ion transport</keyword>
<feature type="region of interest" description="Disordered" evidence="15">
    <location>
        <begin position="1044"/>
        <end position="1064"/>
    </location>
</feature>
<dbReference type="Gene3D" id="1.20.120.350">
    <property type="entry name" value="Voltage-gated potassium channels. Chain C"/>
    <property type="match status" value="4"/>
</dbReference>
<evidence type="ECO:0000256" key="10">
    <source>
        <dbReference type="ARBA" id="ARBA00022989"/>
    </source>
</evidence>
<evidence type="ECO:0000256" key="5">
    <source>
        <dbReference type="ARBA" id="ARBA00022692"/>
    </source>
</evidence>
<keyword evidence="2" id="KW-0813">Transport</keyword>
<dbReference type="PANTHER" id="PTHR45628">
    <property type="entry name" value="VOLTAGE-DEPENDENT CALCIUM CHANNEL TYPE A SUBUNIT ALPHA-1"/>
    <property type="match status" value="1"/>
</dbReference>
<evidence type="ECO:0000256" key="3">
    <source>
        <dbReference type="ARBA" id="ARBA00022568"/>
    </source>
</evidence>
<dbReference type="SUPFAM" id="SSF81324">
    <property type="entry name" value="Voltage-gated potassium channels"/>
    <property type="match status" value="4"/>
</dbReference>
<organism evidence="18 19">
    <name type="scientific">Bactrocera dorsalis</name>
    <name type="common">Oriental fruit fly</name>
    <name type="synonym">Dacus dorsalis</name>
    <dbReference type="NCBI Taxonomy" id="27457"/>
    <lineage>
        <taxon>Eukaryota</taxon>
        <taxon>Metazoa</taxon>
        <taxon>Ecdysozoa</taxon>
        <taxon>Arthropoda</taxon>
        <taxon>Hexapoda</taxon>
        <taxon>Insecta</taxon>
        <taxon>Pterygota</taxon>
        <taxon>Neoptera</taxon>
        <taxon>Endopterygota</taxon>
        <taxon>Diptera</taxon>
        <taxon>Brachycera</taxon>
        <taxon>Muscomorpha</taxon>
        <taxon>Tephritoidea</taxon>
        <taxon>Tephritidae</taxon>
        <taxon>Bactrocera</taxon>
        <taxon>Bactrocera</taxon>
    </lineage>
</organism>
<dbReference type="Gene3D" id="6.10.250.2500">
    <property type="match status" value="1"/>
</dbReference>
<evidence type="ECO:0000313" key="19">
    <source>
        <dbReference type="RefSeq" id="XP_049315472.1"/>
    </source>
</evidence>
<feature type="transmembrane region" description="Helical" evidence="16">
    <location>
        <begin position="774"/>
        <end position="795"/>
    </location>
</feature>
<feature type="transmembrane region" description="Helical" evidence="16">
    <location>
        <begin position="1536"/>
        <end position="1562"/>
    </location>
</feature>
<evidence type="ECO:0000256" key="8">
    <source>
        <dbReference type="ARBA" id="ARBA00022837"/>
    </source>
</evidence>
<dbReference type="InterPro" id="IPR005446">
    <property type="entry name" value="VDCC_L_a1su"/>
</dbReference>
<feature type="transmembrane region" description="Helical" evidence="16">
    <location>
        <begin position="1306"/>
        <end position="1334"/>
    </location>
</feature>
<feature type="transmembrane region" description="Helical" evidence="16">
    <location>
        <begin position="1135"/>
        <end position="1153"/>
    </location>
</feature>